<dbReference type="AlphaFoldDB" id="A0A364KMM2"/>
<dbReference type="RefSeq" id="XP_040729299.1">
    <property type="nucleotide sequence ID" value="XM_040880690.1"/>
</dbReference>
<evidence type="ECO:0000256" key="2">
    <source>
        <dbReference type="SAM" id="Phobius"/>
    </source>
</evidence>
<sequence length="542" mass="58279">MLSGTTSSIIFFFCFSFLFQSRVSLGNNNCTPHPISVKLGNVSLDNTTARGVSLSIGVPSQPFAFLPQWPLNDTFVYGLDGYCGDGWSEAACQTFRGGIYDPSKSSTYQDATNAPHLTEASPYPSFDWAADNFTLNPNITLSNFSIGIARADWGEQGYHPQVAFGMGQNSTLLNTLYEFGHIASRSWGMYWGQTGATSSKQKDGNFVFGGFDQAKTSGPNYTATLDFSRSSCSTGMLVVITDMVLNFANGTDASLFGGAESSAMSACIVPDYPVLLTLPLDPYFSAFQDLTGTLITDRSFGIYYYGMLYSNTSIAYTGDLTIKFSSGLSVRIPNDQLVVPNLTIDKSTGSILANDSAPELVLNSIQSINADDLPQLGRQFLTSAYLMLNQDANTYTLWEANPVTNEDLVAVDQGGTPVSIFCTATSTSTTSQLPQTATTNAAPYNKNSGDKEDLSSGAIAGVVVGCVAGMTLVVTMVFCIIAKRRRERTKANDNGIALKSPEVVYRQGGSPLELHPDSFDPTAPHELYGKQQPQSTPAYELP</sequence>
<organism evidence="5 6">
    <name type="scientific">Talaromyces amestolkiae</name>
    <dbReference type="NCBI Taxonomy" id="1196081"/>
    <lineage>
        <taxon>Eukaryota</taxon>
        <taxon>Fungi</taxon>
        <taxon>Dikarya</taxon>
        <taxon>Ascomycota</taxon>
        <taxon>Pezizomycotina</taxon>
        <taxon>Eurotiomycetes</taxon>
        <taxon>Eurotiomycetidae</taxon>
        <taxon>Eurotiales</taxon>
        <taxon>Trichocomaceae</taxon>
        <taxon>Talaromyces</taxon>
        <taxon>Talaromyces sect. Talaromyces</taxon>
    </lineage>
</organism>
<dbReference type="Pfam" id="PF00026">
    <property type="entry name" value="Asp"/>
    <property type="match status" value="1"/>
</dbReference>
<dbReference type="STRING" id="1196081.A0A364KMM2"/>
<gene>
    <name evidence="5" type="ORF">BHQ10_000794</name>
</gene>
<keyword evidence="3" id="KW-0732">Signal</keyword>
<keyword evidence="2" id="KW-0812">Transmembrane</keyword>
<evidence type="ECO:0000256" key="3">
    <source>
        <dbReference type="SAM" id="SignalP"/>
    </source>
</evidence>
<feature type="region of interest" description="Disordered" evidence="1">
    <location>
        <begin position="507"/>
        <end position="542"/>
    </location>
</feature>
<evidence type="ECO:0000259" key="4">
    <source>
        <dbReference type="PROSITE" id="PS51767"/>
    </source>
</evidence>
<dbReference type="OrthoDB" id="4224069at2759"/>
<protein>
    <recommendedName>
        <fullName evidence="4">Peptidase A1 domain-containing protein</fullName>
    </recommendedName>
</protein>
<dbReference type="Gene3D" id="2.40.70.10">
    <property type="entry name" value="Acid Proteases"/>
    <property type="match status" value="2"/>
</dbReference>
<proteinExistence type="predicted"/>
<keyword evidence="6" id="KW-1185">Reference proteome</keyword>
<keyword evidence="2" id="KW-1133">Transmembrane helix</keyword>
<feature type="compositionally biased region" description="Polar residues" evidence="1">
    <location>
        <begin position="531"/>
        <end position="542"/>
    </location>
</feature>
<dbReference type="GeneID" id="63790011"/>
<dbReference type="PROSITE" id="PS51767">
    <property type="entry name" value="PEPTIDASE_A1"/>
    <property type="match status" value="1"/>
</dbReference>
<comment type="caution">
    <text evidence="5">The sequence shown here is derived from an EMBL/GenBank/DDBJ whole genome shotgun (WGS) entry which is preliminary data.</text>
</comment>
<feature type="chain" id="PRO_5016735721" description="Peptidase A1 domain-containing protein" evidence="3">
    <location>
        <begin position="27"/>
        <end position="542"/>
    </location>
</feature>
<feature type="transmembrane region" description="Helical" evidence="2">
    <location>
        <begin position="458"/>
        <end position="482"/>
    </location>
</feature>
<dbReference type="Proteomes" id="UP000249363">
    <property type="component" value="Unassembled WGS sequence"/>
</dbReference>
<dbReference type="InterPro" id="IPR021109">
    <property type="entry name" value="Peptidase_aspartic_dom_sf"/>
</dbReference>
<dbReference type="InterPro" id="IPR033121">
    <property type="entry name" value="PEPTIDASE_A1"/>
</dbReference>
<accession>A0A364KMM2</accession>
<name>A0A364KMM2_TALAM</name>
<feature type="signal peptide" evidence="3">
    <location>
        <begin position="1"/>
        <end position="26"/>
    </location>
</feature>
<keyword evidence="2" id="KW-0472">Membrane</keyword>
<evidence type="ECO:0000313" key="6">
    <source>
        <dbReference type="Proteomes" id="UP000249363"/>
    </source>
</evidence>
<dbReference type="EMBL" id="MIKG01000001">
    <property type="protein sequence ID" value="RAO64782.1"/>
    <property type="molecule type" value="Genomic_DNA"/>
</dbReference>
<feature type="region of interest" description="Disordered" evidence="1">
    <location>
        <begin position="431"/>
        <end position="452"/>
    </location>
</feature>
<evidence type="ECO:0000256" key="1">
    <source>
        <dbReference type="SAM" id="MobiDB-lite"/>
    </source>
</evidence>
<evidence type="ECO:0000313" key="5">
    <source>
        <dbReference type="EMBL" id="RAO64782.1"/>
    </source>
</evidence>
<reference evidence="5 6" key="1">
    <citation type="journal article" date="2017" name="Biotechnol. Biofuels">
        <title>Differential beta-glucosidase expression as a function of carbon source availability in Talaromyces amestolkiae: a genomic and proteomic approach.</title>
        <authorList>
            <person name="de Eugenio L.I."/>
            <person name="Mendez-Liter J.A."/>
            <person name="Nieto-Dominguez M."/>
            <person name="Alonso L."/>
            <person name="Gil-Munoz J."/>
            <person name="Barriuso J."/>
            <person name="Prieto A."/>
            <person name="Martinez M.J."/>
        </authorList>
    </citation>
    <scope>NUCLEOTIDE SEQUENCE [LARGE SCALE GENOMIC DNA]</scope>
    <source>
        <strain evidence="5 6">CIB</strain>
    </source>
</reference>
<dbReference type="SUPFAM" id="SSF50630">
    <property type="entry name" value="Acid proteases"/>
    <property type="match status" value="1"/>
</dbReference>
<feature type="domain" description="Peptidase A1" evidence="4">
    <location>
        <begin position="50"/>
        <end position="398"/>
    </location>
</feature>